<dbReference type="Proteomes" id="UP000016936">
    <property type="component" value="Unassembled WGS sequence"/>
</dbReference>
<reference evidence="3 4" key="1">
    <citation type="journal article" date="2012" name="PLoS Pathog.">
        <title>Diverse lifestyles and strategies of plant pathogenesis encoded in the genomes of eighteen Dothideomycetes fungi.</title>
        <authorList>
            <person name="Ohm R.A."/>
            <person name="Feau N."/>
            <person name="Henrissat B."/>
            <person name="Schoch C.L."/>
            <person name="Horwitz B.A."/>
            <person name="Barry K.W."/>
            <person name="Condon B.J."/>
            <person name="Copeland A.C."/>
            <person name="Dhillon B."/>
            <person name="Glaser F."/>
            <person name="Hesse C.N."/>
            <person name="Kosti I."/>
            <person name="LaButti K."/>
            <person name="Lindquist E.A."/>
            <person name="Lucas S."/>
            <person name="Salamov A.A."/>
            <person name="Bradshaw R.E."/>
            <person name="Ciuffetti L."/>
            <person name="Hamelin R.C."/>
            <person name="Kema G.H.J."/>
            <person name="Lawrence C."/>
            <person name="Scott J.A."/>
            <person name="Spatafora J.W."/>
            <person name="Turgeon B.G."/>
            <person name="de Wit P.J.G.M."/>
            <person name="Zhong S."/>
            <person name="Goodwin S.B."/>
            <person name="Grigoriev I.V."/>
        </authorList>
    </citation>
    <scope>NUCLEOTIDE SEQUENCE [LARGE SCALE GENOMIC DNA]</scope>
    <source>
        <strain evidence="4">C5 / ATCC 48332 / race O</strain>
    </source>
</reference>
<keyword evidence="4" id="KW-1185">Reference proteome</keyword>
<gene>
    <name evidence="3" type="ORF">COCHEDRAFT_1035314</name>
</gene>
<evidence type="ECO:0000313" key="4">
    <source>
        <dbReference type="Proteomes" id="UP000016936"/>
    </source>
</evidence>
<keyword evidence="2" id="KW-0472">Membrane</keyword>
<feature type="region of interest" description="Disordered" evidence="1">
    <location>
        <begin position="252"/>
        <end position="300"/>
    </location>
</feature>
<keyword evidence="2" id="KW-0812">Transmembrane</keyword>
<feature type="compositionally biased region" description="Low complexity" evidence="1">
    <location>
        <begin position="262"/>
        <end position="278"/>
    </location>
</feature>
<protein>
    <submittedName>
        <fullName evidence="3">Uncharacterized protein</fullName>
    </submittedName>
</protein>
<accession>M2TH00</accession>
<feature type="transmembrane region" description="Helical" evidence="2">
    <location>
        <begin position="56"/>
        <end position="76"/>
    </location>
</feature>
<dbReference type="EMBL" id="KB445587">
    <property type="protein sequence ID" value="EMD85779.1"/>
    <property type="molecule type" value="Genomic_DNA"/>
</dbReference>
<reference evidence="4" key="2">
    <citation type="journal article" date="2013" name="PLoS Genet.">
        <title>Comparative genome structure, secondary metabolite, and effector coding capacity across Cochliobolus pathogens.</title>
        <authorList>
            <person name="Condon B.J."/>
            <person name="Leng Y."/>
            <person name="Wu D."/>
            <person name="Bushley K.E."/>
            <person name="Ohm R.A."/>
            <person name="Otillar R."/>
            <person name="Martin J."/>
            <person name="Schackwitz W."/>
            <person name="Grimwood J."/>
            <person name="MohdZainudin N."/>
            <person name="Xue C."/>
            <person name="Wang R."/>
            <person name="Manning V.A."/>
            <person name="Dhillon B."/>
            <person name="Tu Z.J."/>
            <person name="Steffenson B.J."/>
            <person name="Salamov A."/>
            <person name="Sun H."/>
            <person name="Lowry S."/>
            <person name="LaButti K."/>
            <person name="Han J."/>
            <person name="Copeland A."/>
            <person name="Lindquist E."/>
            <person name="Barry K."/>
            <person name="Schmutz J."/>
            <person name="Baker S.E."/>
            <person name="Ciuffetti L.M."/>
            <person name="Grigoriev I.V."/>
            <person name="Zhong S."/>
            <person name="Turgeon B.G."/>
        </authorList>
    </citation>
    <scope>NUCLEOTIDE SEQUENCE [LARGE SCALE GENOMIC DNA]</scope>
    <source>
        <strain evidence="4">C5 / ATCC 48332 / race O</strain>
    </source>
</reference>
<evidence type="ECO:0000256" key="1">
    <source>
        <dbReference type="SAM" id="MobiDB-lite"/>
    </source>
</evidence>
<evidence type="ECO:0000256" key="2">
    <source>
        <dbReference type="SAM" id="Phobius"/>
    </source>
</evidence>
<proteinExistence type="predicted"/>
<feature type="region of interest" description="Disordered" evidence="1">
    <location>
        <begin position="129"/>
        <end position="169"/>
    </location>
</feature>
<dbReference type="AlphaFoldDB" id="M2TH00"/>
<evidence type="ECO:0000313" key="3">
    <source>
        <dbReference type="EMBL" id="EMD85779.1"/>
    </source>
</evidence>
<sequence length="377" mass="40615">MAISNHDAMRRAKRVWAACCELAGASGPPANCELAEESPLLNMTQPQLAGMRMLRLASFAAMARLGGILAAWMLAVPRCRGWGTGLVVASIVLHTHSTQHTRTHAHAHAHRQTHTDWRTRQLGVAKPPTAPLQRLAPPPGQAARAYVGGAGSSTAQRSAEQRRACPLRASPPSGRRCSFMLGVEQCSDWHARLTAGLQGVVARQRERVSSHIIPPHFQPIADERTKGLFYPSIALPLPSALYLHLVSRPPGQPAVDTRASCPRSTTTRSESPTDTPTTPATPYPPASRHPPVLLSAPTPLHPASPPRLAWTSCTRRPLLTEVQFPLLQVAAAAAKLHTTHHDAIAHRPPAPASTRRIHSTAPARLQNPPAFQPSTED</sequence>
<name>M2TH00_COCH5</name>
<keyword evidence="2" id="KW-1133">Transmembrane helix</keyword>
<organism evidence="3 4">
    <name type="scientific">Cochliobolus heterostrophus (strain C5 / ATCC 48332 / race O)</name>
    <name type="common">Southern corn leaf blight fungus</name>
    <name type="synonym">Bipolaris maydis</name>
    <dbReference type="NCBI Taxonomy" id="701091"/>
    <lineage>
        <taxon>Eukaryota</taxon>
        <taxon>Fungi</taxon>
        <taxon>Dikarya</taxon>
        <taxon>Ascomycota</taxon>
        <taxon>Pezizomycotina</taxon>
        <taxon>Dothideomycetes</taxon>
        <taxon>Pleosporomycetidae</taxon>
        <taxon>Pleosporales</taxon>
        <taxon>Pleosporineae</taxon>
        <taxon>Pleosporaceae</taxon>
        <taxon>Bipolaris</taxon>
    </lineage>
</organism>
<dbReference type="HOGENOM" id="CLU_733634_0_0_1"/>
<feature type="compositionally biased region" description="Pro residues" evidence="1">
    <location>
        <begin position="279"/>
        <end position="288"/>
    </location>
</feature>